<dbReference type="InterPro" id="IPR035906">
    <property type="entry name" value="MetI-like_sf"/>
</dbReference>
<organism evidence="9 10">
    <name type="scientific">Microbacterium murale</name>
    <dbReference type="NCBI Taxonomy" id="1081040"/>
    <lineage>
        <taxon>Bacteria</taxon>
        <taxon>Bacillati</taxon>
        <taxon>Actinomycetota</taxon>
        <taxon>Actinomycetes</taxon>
        <taxon>Micrococcales</taxon>
        <taxon>Microbacteriaceae</taxon>
        <taxon>Microbacterium</taxon>
    </lineage>
</organism>
<feature type="transmembrane region" description="Helical" evidence="7">
    <location>
        <begin position="213"/>
        <end position="238"/>
    </location>
</feature>
<evidence type="ECO:0000256" key="4">
    <source>
        <dbReference type="ARBA" id="ARBA00022692"/>
    </source>
</evidence>
<evidence type="ECO:0000256" key="2">
    <source>
        <dbReference type="ARBA" id="ARBA00022448"/>
    </source>
</evidence>
<evidence type="ECO:0000256" key="6">
    <source>
        <dbReference type="ARBA" id="ARBA00023136"/>
    </source>
</evidence>
<dbReference type="InterPro" id="IPR050366">
    <property type="entry name" value="BP-dependent_transpt_permease"/>
</dbReference>
<evidence type="ECO:0000256" key="7">
    <source>
        <dbReference type="RuleBase" id="RU363032"/>
    </source>
</evidence>
<sequence>MTVPPTIAMQTMQRAHRARRGVIVRITIPLVVIGLFIVGAIVVPILYHFDPLHTDVLLRLKAPGTTLPDGSFAIFGTDQVGQDLFAQMMMGARVSLTVGVCSLLFAGVFGVLTGLLAGHFGGWVDNVLMRIADVQLAFPSILLAILLASVLGPSLWNVIVVISITNWVVFARVTRSQVLTLRSREYVEAARTLGASHWHIIVRTLLPGCVAPILVVATVEFGHVVLLEAALSFLGVGVPLGIPSLGTTISNGTAYLSTAWWISTLPGIALAALVLSTGVLGDALRDRFDPKLRSA</sequence>
<accession>A0ABQ1RFZ8</accession>
<dbReference type="Proteomes" id="UP000629365">
    <property type="component" value="Unassembled WGS sequence"/>
</dbReference>
<comment type="subcellular location">
    <subcellularLocation>
        <location evidence="1 7">Cell membrane</location>
        <topology evidence="1 7">Multi-pass membrane protein</topology>
    </subcellularLocation>
</comment>
<feature type="transmembrane region" description="Helical" evidence="7">
    <location>
        <begin position="22"/>
        <end position="47"/>
    </location>
</feature>
<dbReference type="Gene3D" id="1.10.3720.10">
    <property type="entry name" value="MetI-like"/>
    <property type="match status" value="1"/>
</dbReference>
<dbReference type="PANTHER" id="PTHR43386:SF1">
    <property type="entry name" value="D,D-DIPEPTIDE TRANSPORT SYSTEM PERMEASE PROTEIN DDPC-RELATED"/>
    <property type="match status" value="1"/>
</dbReference>
<keyword evidence="2 7" id="KW-0813">Transport</keyword>
<evidence type="ECO:0000313" key="9">
    <source>
        <dbReference type="EMBL" id="GGD69218.1"/>
    </source>
</evidence>
<name>A0ABQ1RFZ8_9MICO</name>
<dbReference type="SUPFAM" id="SSF161098">
    <property type="entry name" value="MetI-like"/>
    <property type="match status" value="1"/>
</dbReference>
<evidence type="ECO:0000256" key="5">
    <source>
        <dbReference type="ARBA" id="ARBA00022989"/>
    </source>
</evidence>
<keyword evidence="10" id="KW-1185">Reference proteome</keyword>
<dbReference type="RefSeq" id="WP_229702752.1">
    <property type="nucleotide sequence ID" value="NZ_BMCM01000001.1"/>
</dbReference>
<comment type="caution">
    <text evidence="9">The sequence shown here is derived from an EMBL/GenBank/DDBJ whole genome shotgun (WGS) entry which is preliminary data.</text>
</comment>
<keyword evidence="6 7" id="KW-0472">Membrane</keyword>
<dbReference type="EMBL" id="BMCM01000001">
    <property type="protein sequence ID" value="GGD69218.1"/>
    <property type="molecule type" value="Genomic_DNA"/>
</dbReference>
<dbReference type="Pfam" id="PF00528">
    <property type="entry name" value="BPD_transp_1"/>
    <property type="match status" value="1"/>
</dbReference>
<evidence type="ECO:0000256" key="3">
    <source>
        <dbReference type="ARBA" id="ARBA00022475"/>
    </source>
</evidence>
<evidence type="ECO:0000313" key="10">
    <source>
        <dbReference type="Proteomes" id="UP000629365"/>
    </source>
</evidence>
<comment type="similarity">
    <text evidence="7">Belongs to the binding-protein-dependent transport system permease family.</text>
</comment>
<keyword evidence="5 7" id="KW-1133">Transmembrane helix</keyword>
<keyword evidence="4 7" id="KW-0812">Transmembrane</keyword>
<dbReference type="CDD" id="cd06261">
    <property type="entry name" value="TM_PBP2"/>
    <property type="match status" value="1"/>
</dbReference>
<gene>
    <name evidence="9" type="ORF">GCM10007269_10480</name>
</gene>
<proteinExistence type="inferred from homology"/>
<dbReference type="InterPro" id="IPR000515">
    <property type="entry name" value="MetI-like"/>
</dbReference>
<evidence type="ECO:0000259" key="8">
    <source>
        <dbReference type="PROSITE" id="PS50928"/>
    </source>
</evidence>
<reference evidence="10" key="1">
    <citation type="journal article" date="2019" name="Int. J. Syst. Evol. Microbiol.">
        <title>The Global Catalogue of Microorganisms (GCM) 10K type strain sequencing project: providing services to taxonomists for standard genome sequencing and annotation.</title>
        <authorList>
            <consortium name="The Broad Institute Genomics Platform"/>
            <consortium name="The Broad Institute Genome Sequencing Center for Infectious Disease"/>
            <person name="Wu L."/>
            <person name="Ma J."/>
        </authorList>
    </citation>
    <scope>NUCLEOTIDE SEQUENCE [LARGE SCALE GENOMIC DNA]</scope>
    <source>
        <strain evidence="10">CCM 7640</strain>
    </source>
</reference>
<dbReference type="PROSITE" id="PS50928">
    <property type="entry name" value="ABC_TM1"/>
    <property type="match status" value="1"/>
</dbReference>
<feature type="transmembrane region" description="Helical" evidence="7">
    <location>
        <begin position="258"/>
        <end position="284"/>
    </location>
</feature>
<keyword evidence="3" id="KW-1003">Cell membrane</keyword>
<protein>
    <submittedName>
        <fullName evidence="9">Peptide ABC transporter permease</fullName>
    </submittedName>
</protein>
<feature type="domain" description="ABC transmembrane type-1" evidence="8">
    <location>
        <begin position="92"/>
        <end position="281"/>
    </location>
</feature>
<dbReference type="PANTHER" id="PTHR43386">
    <property type="entry name" value="OLIGOPEPTIDE TRANSPORT SYSTEM PERMEASE PROTEIN APPC"/>
    <property type="match status" value="1"/>
</dbReference>
<feature type="transmembrane region" description="Helical" evidence="7">
    <location>
        <begin position="94"/>
        <end position="115"/>
    </location>
</feature>
<evidence type="ECO:0000256" key="1">
    <source>
        <dbReference type="ARBA" id="ARBA00004651"/>
    </source>
</evidence>